<feature type="domain" description="THUMP" evidence="16">
    <location>
        <begin position="68"/>
        <end position="134"/>
    </location>
</feature>
<dbReference type="InterPro" id="IPR029063">
    <property type="entry name" value="SAM-dependent_MTases_sf"/>
</dbReference>
<keyword evidence="5 17" id="KW-0489">Methyltransferase</keyword>
<evidence type="ECO:0000259" key="15">
    <source>
        <dbReference type="Pfam" id="PF01170"/>
    </source>
</evidence>
<dbReference type="GO" id="GO:0160101">
    <property type="term" value="F:tRNA (guanine(10)-N2)-dimethyltransferase activity"/>
    <property type="evidence" value="ECO:0007669"/>
    <property type="project" value="UniProtKB-EC"/>
</dbReference>
<reference evidence="17 18" key="1">
    <citation type="journal article" date="2016" name="Stand. Genomic Sci.">
        <title>Complete genome sequence of the Antarctic Halorubrum lacusprofundi type strain ACAM 34.</title>
        <authorList>
            <person name="Anderson I.J."/>
            <person name="DasSarma P."/>
            <person name="Lucas S."/>
            <person name="Copeland A."/>
            <person name="Lapidus A."/>
            <person name="Del Rio T.G."/>
            <person name="Tice H."/>
            <person name="Dalin E."/>
            <person name="Bruce D.C."/>
            <person name="Goodwin L."/>
            <person name="Pitluck S."/>
            <person name="Sims D."/>
            <person name="Brettin T.S."/>
            <person name="Detter J.C."/>
            <person name="Han C.S."/>
            <person name="Larimer F."/>
            <person name="Hauser L."/>
            <person name="Land M."/>
            <person name="Ivanova N."/>
            <person name="Richardson P."/>
            <person name="Cavicchioli R."/>
            <person name="DasSarma S."/>
            <person name="Woese C.R."/>
            <person name="Kyrpides N.C."/>
        </authorList>
    </citation>
    <scope>NUCLEOTIDE SEQUENCE [LARGE SCALE GENOMIC DNA]</scope>
    <source>
        <strain evidence="18">ATCC 49239 / DSM 5036 / JCM 8891 / ACAM 34</strain>
    </source>
</reference>
<evidence type="ECO:0000256" key="1">
    <source>
        <dbReference type="ARBA" id="ARBA00004496"/>
    </source>
</evidence>
<protein>
    <recommendedName>
        <fullName evidence="13">tRNA (guanine(10)-N(2))-dimethyltransferase</fullName>
        <ecNumber evidence="13">2.1.1.213</ecNumber>
    </recommendedName>
    <alternativeName>
        <fullName evidence="14">tRNA:G10 dimethyltransferase</fullName>
    </alternativeName>
</protein>
<keyword evidence="7" id="KW-0949">S-adenosyl-L-methionine</keyword>
<proteinExistence type="inferred from homology"/>
<dbReference type="SUPFAM" id="SSF143437">
    <property type="entry name" value="THUMP domain-like"/>
    <property type="match status" value="1"/>
</dbReference>
<evidence type="ECO:0000256" key="8">
    <source>
        <dbReference type="ARBA" id="ARBA00022694"/>
    </source>
</evidence>
<keyword evidence="3" id="KW-0963">Cytoplasm</keyword>
<name>B9LU07_HALLT</name>
<dbReference type="EC" id="2.1.1.213" evidence="13"/>
<comment type="function">
    <text evidence="11">Catalyzes the adenosylmethionine-dependent methylation of the exocyclic amino group (N(2)) of guanosine at position 10 of various tRNAs. Acts via a two-step process that leads to the formation of either N(2)-monomethyl (m(2)G) or N(2)-dimethylguanosine (m(2)(2)G).</text>
</comment>
<accession>B9LU07</accession>
<gene>
    <name evidence="17" type="ordered locus">Hlac_2630</name>
</gene>
<comment type="catalytic activity">
    <reaction evidence="10">
        <text>guanosine(10) in tRNA + 2 S-adenosyl-L-methionine = N(2)-dimethylguanosine(10) in tRNA + 2 S-adenosyl-L-homocysteine + 2 H(+)</text>
        <dbReference type="Rhea" id="RHEA:43124"/>
        <dbReference type="Rhea" id="RHEA-COMP:10355"/>
        <dbReference type="Rhea" id="RHEA-COMP:10358"/>
        <dbReference type="ChEBI" id="CHEBI:15378"/>
        <dbReference type="ChEBI" id="CHEBI:57856"/>
        <dbReference type="ChEBI" id="CHEBI:59789"/>
        <dbReference type="ChEBI" id="CHEBI:74269"/>
        <dbReference type="ChEBI" id="CHEBI:74513"/>
        <dbReference type="EC" id="2.1.1.213"/>
    </reaction>
</comment>
<dbReference type="SUPFAM" id="SSF53335">
    <property type="entry name" value="S-adenosyl-L-methionine-dependent methyltransferases"/>
    <property type="match status" value="1"/>
</dbReference>
<dbReference type="PROSITE" id="PS01261">
    <property type="entry name" value="UPF0020"/>
    <property type="match status" value="1"/>
</dbReference>
<dbReference type="GO" id="GO:0030488">
    <property type="term" value="P:tRNA methylation"/>
    <property type="evidence" value="ECO:0007669"/>
    <property type="project" value="TreeGrafter"/>
</dbReference>
<evidence type="ECO:0000256" key="4">
    <source>
        <dbReference type="ARBA" id="ARBA00022555"/>
    </source>
</evidence>
<dbReference type="InterPro" id="IPR053943">
    <property type="entry name" value="RlmKL-like_Mtase_CS"/>
</dbReference>
<dbReference type="RefSeq" id="WP_015911312.1">
    <property type="nucleotide sequence ID" value="NC_012029.1"/>
</dbReference>
<keyword evidence="9" id="KW-0694">RNA-binding</keyword>
<keyword evidence="18" id="KW-1185">Reference proteome</keyword>
<keyword evidence="6" id="KW-0808">Transferase</keyword>
<dbReference type="GO" id="GO:0005737">
    <property type="term" value="C:cytoplasm"/>
    <property type="evidence" value="ECO:0007669"/>
    <property type="project" value="UniProtKB-SubCell"/>
</dbReference>
<evidence type="ECO:0000256" key="14">
    <source>
        <dbReference type="ARBA" id="ARBA00082665"/>
    </source>
</evidence>
<dbReference type="eggNOG" id="arCOG00047">
    <property type="taxonomic scope" value="Archaea"/>
</dbReference>
<evidence type="ECO:0000313" key="18">
    <source>
        <dbReference type="Proteomes" id="UP000000740"/>
    </source>
</evidence>
<dbReference type="HOGENOM" id="CLU_057819_1_0_2"/>
<evidence type="ECO:0000259" key="16">
    <source>
        <dbReference type="Pfam" id="PF02926"/>
    </source>
</evidence>
<dbReference type="AlphaFoldDB" id="B9LU07"/>
<evidence type="ECO:0000313" key="17">
    <source>
        <dbReference type="EMBL" id="ACM58201.1"/>
    </source>
</evidence>
<dbReference type="Gene3D" id="3.40.50.150">
    <property type="entry name" value="Vaccinia Virus protein VP39"/>
    <property type="match status" value="1"/>
</dbReference>
<dbReference type="InterPro" id="IPR004114">
    <property type="entry name" value="THUMP_dom"/>
</dbReference>
<dbReference type="KEGG" id="hla:Hlac_2630"/>
<comment type="subunit">
    <text evidence="2">Monomer.</text>
</comment>
<sequence length="356" mass="37350">MYWLELAGEEDAFAAREAAVAATDVELLAPGVASAGSVGLARGEAVEADGTAIRRLAYTRAAHEAIARTEADLAAAAAALDAAPLDRSGTVAVRARNVRNTTDISTSAAERELGGVLVDRGFDVDLDDPDHVLRALFAAGERDDHEAVPGADGGDSAVCALGWVAVEAARDFAPKPTDRPFFQPGSMSPTDARAYANLAGAAPGRTLLDPMCGTGGLPLEAGIVGSDVIACDAQTKMVRGTRENLREYLNTALDDSGPDWHVARGDATALPLRDDAVDGVAFDAPYGRQSKIARHELADLVGGALAEAARVASRAVVVADRDWRREARAAGWAVDAAFERRVHRSLTRHVLVLDRE</sequence>
<evidence type="ECO:0000256" key="9">
    <source>
        <dbReference type="ARBA" id="ARBA00022884"/>
    </source>
</evidence>
<dbReference type="PANTHER" id="PTHR14911">
    <property type="entry name" value="THUMP DOMAIN-CONTAINING"/>
    <property type="match status" value="1"/>
</dbReference>
<evidence type="ECO:0000256" key="11">
    <source>
        <dbReference type="ARBA" id="ARBA00054380"/>
    </source>
</evidence>
<comment type="subcellular location">
    <subcellularLocation>
        <location evidence="1">Cytoplasm</location>
    </subcellularLocation>
</comment>
<evidence type="ECO:0000256" key="5">
    <source>
        <dbReference type="ARBA" id="ARBA00022603"/>
    </source>
</evidence>
<dbReference type="PANTHER" id="PTHR14911:SF21">
    <property type="entry name" value="N2-METHYLGUANOSINE TRNA METHYLTRANSFERASE"/>
    <property type="match status" value="1"/>
</dbReference>
<keyword evidence="8" id="KW-0819">tRNA processing</keyword>
<dbReference type="GO" id="GO:0000049">
    <property type="term" value="F:tRNA binding"/>
    <property type="evidence" value="ECO:0007669"/>
    <property type="project" value="UniProtKB-KW"/>
</dbReference>
<dbReference type="Pfam" id="PF02926">
    <property type="entry name" value="THUMP"/>
    <property type="match status" value="1"/>
</dbReference>
<evidence type="ECO:0000256" key="12">
    <source>
        <dbReference type="ARBA" id="ARBA00061338"/>
    </source>
</evidence>
<dbReference type="EMBL" id="CP001365">
    <property type="protein sequence ID" value="ACM58201.1"/>
    <property type="molecule type" value="Genomic_DNA"/>
</dbReference>
<evidence type="ECO:0000256" key="7">
    <source>
        <dbReference type="ARBA" id="ARBA00022691"/>
    </source>
</evidence>
<organism evidence="17 18">
    <name type="scientific">Halorubrum lacusprofundi (strain ATCC 49239 / DSM 5036 / JCM 8891 / ACAM 34)</name>
    <dbReference type="NCBI Taxonomy" id="416348"/>
    <lineage>
        <taxon>Archaea</taxon>
        <taxon>Methanobacteriati</taxon>
        <taxon>Methanobacteriota</taxon>
        <taxon>Stenosarchaea group</taxon>
        <taxon>Halobacteria</taxon>
        <taxon>Halobacteriales</taxon>
        <taxon>Haloferacaceae</taxon>
        <taxon>Halorubrum</taxon>
    </lineage>
</organism>
<dbReference type="FunFam" id="3.40.50.150:FF:000251">
    <property type="entry name" value="Putative RNA methylase"/>
    <property type="match status" value="1"/>
</dbReference>
<comment type="similarity">
    <text evidence="12">Belongs to the methyltransferase superfamily. Trm-G10 family.</text>
</comment>
<feature type="domain" description="Ribosomal RNA large subunit methyltransferase K/L-like methyltransferase" evidence="15">
    <location>
        <begin position="178"/>
        <end position="348"/>
    </location>
</feature>
<evidence type="ECO:0000256" key="2">
    <source>
        <dbReference type="ARBA" id="ARBA00011245"/>
    </source>
</evidence>
<evidence type="ECO:0000256" key="6">
    <source>
        <dbReference type="ARBA" id="ARBA00022679"/>
    </source>
</evidence>
<dbReference type="Pfam" id="PF01170">
    <property type="entry name" value="UPF0020"/>
    <property type="match status" value="1"/>
</dbReference>
<evidence type="ECO:0000256" key="13">
    <source>
        <dbReference type="ARBA" id="ARBA00066936"/>
    </source>
</evidence>
<dbReference type="GeneID" id="7400835"/>
<dbReference type="Gene3D" id="3.30.2130.30">
    <property type="match status" value="1"/>
</dbReference>
<evidence type="ECO:0000256" key="10">
    <source>
        <dbReference type="ARBA" id="ARBA00051883"/>
    </source>
</evidence>
<keyword evidence="4" id="KW-0820">tRNA-binding</keyword>
<dbReference type="InterPro" id="IPR000241">
    <property type="entry name" value="RlmKL-like_Mtase"/>
</dbReference>
<evidence type="ECO:0000256" key="3">
    <source>
        <dbReference type="ARBA" id="ARBA00022490"/>
    </source>
</evidence>
<dbReference type="Proteomes" id="UP000000740">
    <property type="component" value="Chromosome 1"/>
</dbReference>